<dbReference type="Proteomes" id="UP001634007">
    <property type="component" value="Unassembled WGS sequence"/>
</dbReference>
<reference evidence="1 2" key="1">
    <citation type="submission" date="2024-11" db="EMBL/GenBank/DDBJ databases">
        <title>Chromosome-level genome assembly of Eucalyptus globulus Labill. provides insights into its genome evolution.</title>
        <authorList>
            <person name="Li X."/>
        </authorList>
    </citation>
    <scope>NUCLEOTIDE SEQUENCE [LARGE SCALE GENOMIC DNA]</scope>
    <source>
        <strain evidence="1">CL2024</strain>
        <tissue evidence="1">Fresh tender leaves</tissue>
    </source>
</reference>
<evidence type="ECO:0000313" key="1">
    <source>
        <dbReference type="EMBL" id="KAL3726718.1"/>
    </source>
</evidence>
<protein>
    <submittedName>
        <fullName evidence="1">Uncharacterized protein</fullName>
    </submittedName>
</protein>
<accession>A0ABD3JHB9</accession>
<gene>
    <name evidence="1" type="ORF">ACJRO7_031592</name>
</gene>
<dbReference type="AlphaFoldDB" id="A0ABD3JHB9"/>
<keyword evidence="2" id="KW-1185">Reference proteome</keyword>
<dbReference type="EMBL" id="JBJKBG010000008">
    <property type="protein sequence ID" value="KAL3726718.1"/>
    <property type="molecule type" value="Genomic_DNA"/>
</dbReference>
<proteinExistence type="predicted"/>
<feature type="non-terminal residue" evidence="1">
    <location>
        <position position="57"/>
    </location>
</feature>
<organism evidence="1 2">
    <name type="scientific">Eucalyptus globulus</name>
    <name type="common">Tasmanian blue gum</name>
    <dbReference type="NCBI Taxonomy" id="34317"/>
    <lineage>
        <taxon>Eukaryota</taxon>
        <taxon>Viridiplantae</taxon>
        <taxon>Streptophyta</taxon>
        <taxon>Embryophyta</taxon>
        <taxon>Tracheophyta</taxon>
        <taxon>Spermatophyta</taxon>
        <taxon>Magnoliopsida</taxon>
        <taxon>eudicotyledons</taxon>
        <taxon>Gunneridae</taxon>
        <taxon>Pentapetalae</taxon>
        <taxon>rosids</taxon>
        <taxon>malvids</taxon>
        <taxon>Myrtales</taxon>
        <taxon>Myrtaceae</taxon>
        <taxon>Myrtoideae</taxon>
        <taxon>Eucalypteae</taxon>
        <taxon>Eucalyptus</taxon>
    </lineage>
</organism>
<comment type="caution">
    <text evidence="1">The sequence shown here is derived from an EMBL/GenBank/DDBJ whole genome shotgun (WGS) entry which is preliminary data.</text>
</comment>
<evidence type="ECO:0000313" key="2">
    <source>
        <dbReference type="Proteomes" id="UP001634007"/>
    </source>
</evidence>
<sequence>MVLVWQQRGVRRAEVLRQRHRRQRQAAMALGRVQVVSGAASVGLREDEAELQMESST</sequence>
<name>A0ABD3JHB9_EUCGL</name>